<accession>A0A7J8VX27</accession>
<evidence type="ECO:0000313" key="4">
    <source>
        <dbReference type="Proteomes" id="UP000593573"/>
    </source>
</evidence>
<dbReference type="Proteomes" id="UP000593573">
    <property type="component" value="Unassembled WGS sequence"/>
</dbReference>
<keyword evidence="4" id="KW-1185">Reference proteome</keyword>
<dbReference type="SUPFAM" id="SSF53756">
    <property type="entry name" value="UDP-Glycosyltransferase/glycogen phosphorylase"/>
    <property type="match status" value="1"/>
</dbReference>
<dbReference type="PANTHER" id="PTHR48047">
    <property type="entry name" value="GLYCOSYLTRANSFERASE"/>
    <property type="match status" value="1"/>
</dbReference>
<organism evidence="3 4">
    <name type="scientific">Gossypium klotzschianum</name>
    <dbReference type="NCBI Taxonomy" id="34286"/>
    <lineage>
        <taxon>Eukaryota</taxon>
        <taxon>Viridiplantae</taxon>
        <taxon>Streptophyta</taxon>
        <taxon>Embryophyta</taxon>
        <taxon>Tracheophyta</taxon>
        <taxon>Spermatophyta</taxon>
        <taxon>Magnoliopsida</taxon>
        <taxon>eudicotyledons</taxon>
        <taxon>Gunneridae</taxon>
        <taxon>Pentapetalae</taxon>
        <taxon>rosids</taxon>
        <taxon>malvids</taxon>
        <taxon>Malvales</taxon>
        <taxon>Malvaceae</taxon>
        <taxon>Malvoideae</taxon>
        <taxon>Gossypium</taxon>
    </lineage>
</organism>
<name>A0A7J8VX27_9ROSI</name>
<protein>
    <submittedName>
        <fullName evidence="3">Uncharacterized protein</fullName>
    </submittedName>
</protein>
<gene>
    <name evidence="3" type="ORF">Goklo_003338</name>
</gene>
<keyword evidence="2" id="KW-0328">Glycosyltransferase</keyword>
<evidence type="ECO:0000256" key="1">
    <source>
        <dbReference type="ARBA" id="ARBA00009995"/>
    </source>
</evidence>
<sequence>MLPLLDLTHQLALRGLTITILVTPKSLPFLSPLLSTHPSSITPLVFPFPSHPLIPQGVEHVKDLGNSGNLPIMAALGKLHDPLLNWFNSQTNPPVAIISDFFLGWTERLATQLQIPRLTFFASGAFVVSLCDYMWSNIEKLKSLSEIKLSHLPGSPVFKPENFPSLFKHYKQSDPDCEFVKDGILANTKSWGCVLNSFDALETEYIQWLKTPGHDLA</sequence>
<proteinExistence type="inferred from homology"/>
<comment type="similarity">
    <text evidence="1">Belongs to the UDP-glycosyltransferase family.</text>
</comment>
<evidence type="ECO:0000256" key="2">
    <source>
        <dbReference type="ARBA" id="ARBA00022676"/>
    </source>
</evidence>
<dbReference type="OrthoDB" id="5835829at2759"/>
<reference evidence="3 4" key="1">
    <citation type="journal article" date="2019" name="Genome Biol. Evol.">
        <title>Insights into the evolution of the New World diploid cottons (Gossypium, subgenus Houzingenia) based on genome sequencing.</title>
        <authorList>
            <person name="Grover C.E."/>
            <person name="Arick M.A. 2nd"/>
            <person name="Thrash A."/>
            <person name="Conover J.L."/>
            <person name="Sanders W.S."/>
            <person name="Peterson D.G."/>
            <person name="Frelichowski J.E."/>
            <person name="Scheffler J.A."/>
            <person name="Scheffler B.E."/>
            <person name="Wendel J.F."/>
        </authorList>
    </citation>
    <scope>NUCLEOTIDE SEQUENCE [LARGE SCALE GENOMIC DNA]</scope>
    <source>
        <strain evidence="3">57</strain>
        <tissue evidence="3">Leaf</tissue>
    </source>
</reference>
<dbReference type="AlphaFoldDB" id="A0A7J8VX27"/>
<dbReference type="EMBL" id="JABFAB010000012">
    <property type="protein sequence ID" value="MBA0666984.1"/>
    <property type="molecule type" value="Genomic_DNA"/>
</dbReference>
<evidence type="ECO:0000313" key="3">
    <source>
        <dbReference type="EMBL" id="MBA0666984.1"/>
    </source>
</evidence>
<dbReference type="PANTHER" id="PTHR48047:SF12">
    <property type="entry name" value="UDP-GLYCOSYLTRANSFERASE 89A2-LIKE"/>
    <property type="match status" value="1"/>
</dbReference>
<comment type="caution">
    <text evidence="3">The sequence shown here is derived from an EMBL/GenBank/DDBJ whole genome shotgun (WGS) entry which is preliminary data.</text>
</comment>
<dbReference type="GO" id="GO:0035251">
    <property type="term" value="F:UDP-glucosyltransferase activity"/>
    <property type="evidence" value="ECO:0007669"/>
    <property type="project" value="TreeGrafter"/>
</dbReference>
<dbReference type="Gene3D" id="3.40.50.2000">
    <property type="entry name" value="Glycogen Phosphorylase B"/>
    <property type="match status" value="1"/>
</dbReference>
<keyword evidence="2" id="KW-0808">Transferase</keyword>